<dbReference type="GO" id="GO:0005886">
    <property type="term" value="C:plasma membrane"/>
    <property type="evidence" value="ECO:0007669"/>
    <property type="project" value="UniProtKB-SubCell"/>
</dbReference>
<evidence type="ECO:0000256" key="2">
    <source>
        <dbReference type="ARBA" id="ARBA00022475"/>
    </source>
</evidence>
<evidence type="ECO:0000256" key="6">
    <source>
        <dbReference type="ARBA" id="ARBA00022989"/>
    </source>
</evidence>
<dbReference type="Pfam" id="PF03023">
    <property type="entry name" value="MurJ"/>
    <property type="match status" value="1"/>
</dbReference>
<proteinExistence type="inferred from homology"/>
<feature type="transmembrane region" description="Helical" evidence="8">
    <location>
        <begin position="365"/>
        <end position="387"/>
    </location>
</feature>
<feature type="transmembrane region" description="Helical" evidence="8">
    <location>
        <begin position="103"/>
        <end position="130"/>
    </location>
</feature>
<name>A0A1F7VBC9_9BACT</name>
<dbReference type="AlphaFoldDB" id="A0A1F7VBC9"/>
<evidence type="ECO:0000256" key="7">
    <source>
        <dbReference type="ARBA" id="ARBA00023136"/>
    </source>
</evidence>
<dbReference type="UniPathway" id="UPA00219"/>
<keyword evidence="4 8" id="KW-0133">Cell shape</keyword>
<dbReference type="GO" id="GO:0015648">
    <property type="term" value="F:lipid-linked peptidoglycan transporter activity"/>
    <property type="evidence" value="ECO:0007669"/>
    <property type="project" value="UniProtKB-UniRule"/>
</dbReference>
<dbReference type="GO" id="GO:0034204">
    <property type="term" value="P:lipid translocation"/>
    <property type="evidence" value="ECO:0007669"/>
    <property type="project" value="TreeGrafter"/>
</dbReference>
<protein>
    <recommendedName>
        <fullName evidence="8">Probable lipid II flippase MurJ</fullName>
    </recommendedName>
</protein>
<feature type="transmembrane region" description="Helical" evidence="8">
    <location>
        <begin position="287"/>
        <end position="309"/>
    </location>
</feature>
<feature type="transmembrane region" description="Helical" evidence="8">
    <location>
        <begin position="489"/>
        <end position="511"/>
    </location>
</feature>
<dbReference type="InterPro" id="IPR004268">
    <property type="entry name" value="MurJ"/>
</dbReference>
<comment type="function">
    <text evidence="8 9">Involved in peptidoglycan biosynthesis. Transports lipid-linked peptidoglycan precursors from the inner to the outer leaflet of the cytoplasmic membrane.</text>
</comment>
<feature type="transmembrane region" description="Helical" evidence="8">
    <location>
        <begin position="203"/>
        <end position="227"/>
    </location>
</feature>
<reference evidence="10 11" key="1">
    <citation type="journal article" date="2016" name="Nat. Commun.">
        <title>Thousands of microbial genomes shed light on interconnected biogeochemical processes in an aquifer system.</title>
        <authorList>
            <person name="Anantharaman K."/>
            <person name="Brown C.T."/>
            <person name="Hug L.A."/>
            <person name="Sharon I."/>
            <person name="Castelle C.J."/>
            <person name="Probst A.J."/>
            <person name="Thomas B.C."/>
            <person name="Singh A."/>
            <person name="Wilkins M.J."/>
            <person name="Karaoz U."/>
            <person name="Brodie E.L."/>
            <person name="Williams K.H."/>
            <person name="Hubbard S.S."/>
            <person name="Banfield J.F."/>
        </authorList>
    </citation>
    <scope>NUCLEOTIDE SEQUENCE [LARGE SCALE GENOMIC DNA]</scope>
</reference>
<keyword evidence="5 8" id="KW-0573">Peptidoglycan synthesis</keyword>
<dbReference type="GO" id="GO:0009252">
    <property type="term" value="P:peptidoglycan biosynthetic process"/>
    <property type="evidence" value="ECO:0007669"/>
    <property type="project" value="UniProtKB-UniRule"/>
</dbReference>
<keyword evidence="8 9" id="KW-0813">Transport</keyword>
<keyword evidence="3 8" id="KW-0812">Transmembrane</keyword>
<dbReference type="Proteomes" id="UP000178264">
    <property type="component" value="Unassembled WGS sequence"/>
</dbReference>
<evidence type="ECO:0000256" key="5">
    <source>
        <dbReference type="ARBA" id="ARBA00022984"/>
    </source>
</evidence>
<dbReference type="CDD" id="cd13123">
    <property type="entry name" value="MATE_MurJ_like"/>
    <property type="match status" value="1"/>
</dbReference>
<feature type="transmembrane region" description="Helical" evidence="8">
    <location>
        <begin position="70"/>
        <end position="91"/>
    </location>
</feature>
<dbReference type="PANTHER" id="PTHR47019">
    <property type="entry name" value="LIPID II FLIPPASE MURJ"/>
    <property type="match status" value="1"/>
</dbReference>
<evidence type="ECO:0000256" key="9">
    <source>
        <dbReference type="PIRNR" id="PIRNR002869"/>
    </source>
</evidence>
<dbReference type="EMBL" id="MGER01000062">
    <property type="protein sequence ID" value="OGL87733.1"/>
    <property type="molecule type" value="Genomic_DNA"/>
</dbReference>
<feature type="transmembrane region" description="Helical" evidence="8">
    <location>
        <begin position="456"/>
        <end position="477"/>
    </location>
</feature>
<gene>
    <name evidence="8" type="primary">murJ</name>
    <name evidence="10" type="ORF">A3I42_03445</name>
</gene>
<comment type="pathway">
    <text evidence="8">Cell wall biogenesis; peptidoglycan biosynthesis.</text>
</comment>
<comment type="subcellular location">
    <subcellularLocation>
        <location evidence="1 8">Cell membrane</location>
        <topology evidence="1 8">Multi-pass membrane protein</topology>
    </subcellularLocation>
</comment>
<evidence type="ECO:0000313" key="11">
    <source>
        <dbReference type="Proteomes" id="UP000178264"/>
    </source>
</evidence>
<evidence type="ECO:0000256" key="4">
    <source>
        <dbReference type="ARBA" id="ARBA00022960"/>
    </source>
</evidence>
<evidence type="ECO:0000256" key="3">
    <source>
        <dbReference type="ARBA" id="ARBA00022692"/>
    </source>
</evidence>
<feature type="transmembrane region" description="Helical" evidence="8">
    <location>
        <begin position="22"/>
        <end position="40"/>
    </location>
</feature>
<dbReference type="GO" id="GO:0008360">
    <property type="term" value="P:regulation of cell shape"/>
    <property type="evidence" value="ECO:0007669"/>
    <property type="project" value="UniProtKB-UniRule"/>
</dbReference>
<dbReference type="PRINTS" id="PR01806">
    <property type="entry name" value="VIRFACTRMVIN"/>
</dbReference>
<dbReference type="PIRSF" id="PIRSF002869">
    <property type="entry name" value="MviN"/>
    <property type="match status" value="1"/>
</dbReference>
<sequence>MTICVNLRLAPTEGRPNKMTQGIGKGAFIIGIFTVLSRVAGLMRERLLASMFGAGPVTDAYFAAFKIPDFIFTILVLGALSAAFIPVFIKVKEGEGEERAWRVAGSVLTILTLTLTLLALIANIAAPLLVRVLVPGFSEEHMMLTVRLTRIMLVSIIFFGASNVLSGVLNAAHRYVALSLAPIFYNGGIIIGIAVFARAWGPVGLAFGVVLGAFLHFLVQVPSVYALSRGQLKLGFVYDHAVKRIMALMGPRMLGLAASQINTLVVIALASVMATGSVAVYNFAFNLVSFPSGVIGISFAVAAFPYFATHAARQEIGEFGARFRVSVSHILAALVPLSVFLIMLRAQVVRVLLGTGAFDWTDTVLTANTMGLLAISLCADGIIPLLARSFYAFQDTWTPVKIGVSAVACNVALALLLRGFGVEGIALALAVTQIIQGIILAACLNKKIPGLFDFSFAEGFVKMVISAAGGAAVLQLLKGPIASFVDMETGVGVLMQGLGAGLGGMVMYYFLARYFKCAGVPSYQELLHFIKRR</sequence>
<evidence type="ECO:0000256" key="1">
    <source>
        <dbReference type="ARBA" id="ARBA00004651"/>
    </source>
</evidence>
<keyword evidence="7 8" id="KW-0472">Membrane</keyword>
<keyword evidence="8 9" id="KW-0961">Cell wall biogenesis/degradation</keyword>
<keyword evidence="2 8" id="KW-1003">Cell membrane</keyword>
<dbReference type="PANTHER" id="PTHR47019:SF1">
    <property type="entry name" value="LIPID II FLIPPASE MURJ"/>
    <property type="match status" value="1"/>
</dbReference>
<feature type="transmembrane region" description="Helical" evidence="8">
    <location>
        <begin position="424"/>
        <end position="444"/>
    </location>
</feature>
<evidence type="ECO:0000313" key="10">
    <source>
        <dbReference type="EMBL" id="OGL87733.1"/>
    </source>
</evidence>
<dbReference type="HAMAP" id="MF_02078">
    <property type="entry name" value="MurJ_MviN"/>
    <property type="match status" value="1"/>
</dbReference>
<organism evidence="10 11">
    <name type="scientific">Candidatus Uhrbacteria bacterium RIFCSPLOWO2_02_FULL_49_11</name>
    <dbReference type="NCBI Taxonomy" id="1802409"/>
    <lineage>
        <taxon>Bacteria</taxon>
        <taxon>Candidatus Uhriibacteriota</taxon>
    </lineage>
</organism>
<feature type="transmembrane region" description="Helical" evidence="8">
    <location>
        <begin position="176"/>
        <end position="197"/>
    </location>
</feature>
<feature type="transmembrane region" description="Helical" evidence="8">
    <location>
        <begin position="399"/>
        <end position="418"/>
    </location>
</feature>
<comment type="similarity">
    <text evidence="8 9">Belongs to the MurJ/MviN family.</text>
</comment>
<keyword evidence="6 8" id="KW-1133">Transmembrane helix</keyword>
<dbReference type="NCBIfam" id="TIGR01695">
    <property type="entry name" value="murJ_mviN"/>
    <property type="match status" value="1"/>
</dbReference>
<feature type="transmembrane region" description="Helical" evidence="8">
    <location>
        <begin position="150"/>
        <end position="169"/>
    </location>
</feature>
<feature type="transmembrane region" description="Helical" evidence="8">
    <location>
        <begin position="253"/>
        <end position="281"/>
    </location>
</feature>
<dbReference type="InterPro" id="IPR051050">
    <property type="entry name" value="Lipid_II_flippase_MurJ/MviN"/>
</dbReference>
<dbReference type="GO" id="GO:0071555">
    <property type="term" value="P:cell wall organization"/>
    <property type="evidence" value="ECO:0007669"/>
    <property type="project" value="UniProtKB-UniRule"/>
</dbReference>
<feature type="transmembrane region" description="Helical" evidence="8">
    <location>
        <begin position="330"/>
        <end position="353"/>
    </location>
</feature>
<evidence type="ECO:0000256" key="8">
    <source>
        <dbReference type="HAMAP-Rule" id="MF_02078"/>
    </source>
</evidence>
<comment type="caution">
    <text evidence="10">The sequence shown here is derived from an EMBL/GenBank/DDBJ whole genome shotgun (WGS) entry which is preliminary data.</text>
</comment>
<accession>A0A1F7VBC9</accession>